<sequence>RACLEEGAPPLPDSQSDRLATPAEEALLADLRGALGADLEAAPQHEELVGDVRLLRTLRSSCHQVEDAARAFRRHLAARREHALDAAREHVLERFGGRLWELRAEELPHGETVCSFLPEVLIFSRALNGNPVGAACWGKNRPKGLVAVEGWREKLRAYLAHLWEWRALLLDRTSREQGRLVHFVNVVDLTGA</sequence>
<dbReference type="Gene3D" id="3.40.525.10">
    <property type="entry name" value="CRAL-TRIO lipid binding domain"/>
    <property type="match status" value="1"/>
</dbReference>
<accession>A0ABN9XNL4</accession>
<evidence type="ECO:0000313" key="1">
    <source>
        <dbReference type="EMBL" id="CAK0901502.1"/>
    </source>
</evidence>
<name>A0ABN9XNL4_9DINO</name>
<comment type="caution">
    <text evidence="1">The sequence shown here is derived from an EMBL/GenBank/DDBJ whole genome shotgun (WGS) entry which is preliminary data.</text>
</comment>
<gene>
    <name evidence="1" type="ORF">PCOR1329_LOCUS78426</name>
</gene>
<organism evidence="1 2">
    <name type="scientific">Prorocentrum cordatum</name>
    <dbReference type="NCBI Taxonomy" id="2364126"/>
    <lineage>
        <taxon>Eukaryota</taxon>
        <taxon>Sar</taxon>
        <taxon>Alveolata</taxon>
        <taxon>Dinophyceae</taxon>
        <taxon>Prorocentrales</taxon>
        <taxon>Prorocentraceae</taxon>
        <taxon>Prorocentrum</taxon>
    </lineage>
</organism>
<feature type="non-terminal residue" evidence="1">
    <location>
        <position position="1"/>
    </location>
</feature>
<dbReference type="InterPro" id="IPR036865">
    <property type="entry name" value="CRAL-TRIO_dom_sf"/>
</dbReference>
<proteinExistence type="predicted"/>
<evidence type="ECO:0008006" key="3">
    <source>
        <dbReference type="Google" id="ProtNLM"/>
    </source>
</evidence>
<protein>
    <recommendedName>
        <fullName evidence="3">Spindle pole body component</fullName>
    </recommendedName>
</protein>
<evidence type="ECO:0000313" key="2">
    <source>
        <dbReference type="Proteomes" id="UP001189429"/>
    </source>
</evidence>
<dbReference type="EMBL" id="CAUYUJ010020941">
    <property type="protein sequence ID" value="CAK0901502.1"/>
    <property type="molecule type" value="Genomic_DNA"/>
</dbReference>
<keyword evidence="2" id="KW-1185">Reference proteome</keyword>
<dbReference type="Proteomes" id="UP001189429">
    <property type="component" value="Unassembled WGS sequence"/>
</dbReference>
<reference evidence="1" key="1">
    <citation type="submission" date="2023-10" db="EMBL/GenBank/DDBJ databases">
        <authorList>
            <person name="Chen Y."/>
            <person name="Shah S."/>
            <person name="Dougan E. K."/>
            <person name="Thang M."/>
            <person name="Chan C."/>
        </authorList>
    </citation>
    <scope>NUCLEOTIDE SEQUENCE [LARGE SCALE GENOMIC DNA]</scope>
</reference>